<proteinExistence type="predicted"/>
<comment type="caution">
    <text evidence="1">The sequence shown here is derived from an EMBL/GenBank/DDBJ whole genome shotgun (WGS) entry which is preliminary data.</text>
</comment>
<evidence type="ECO:0000313" key="2">
    <source>
        <dbReference type="Proteomes" id="UP000028870"/>
    </source>
</evidence>
<dbReference type="AlphaFoldDB" id="W9AVR3"/>
<organism evidence="1 2">
    <name type="scientific">Mycolicibacterium cosmeticum</name>
    <dbReference type="NCBI Taxonomy" id="258533"/>
    <lineage>
        <taxon>Bacteria</taxon>
        <taxon>Bacillati</taxon>
        <taxon>Actinomycetota</taxon>
        <taxon>Actinomycetes</taxon>
        <taxon>Mycobacteriales</taxon>
        <taxon>Mycobacteriaceae</taxon>
        <taxon>Mycolicibacterium</taxon>
    </lineage>
</organism>
<protein>
    <submittedName>
        <fullName evidence="1">Uncharacterized protein</fullName>
    </submittedName>
</protein>
<dbReference type="STRING" id="258533.BN977_01469"/>
<dbReference type="Proteomes" id="UP000028870">
    <property type="component" value="Unassembled WGS sequence"/>
</dbReference>
<reference evidence="1" key="2">
    <citation type="submission" date="2014-03" db="EMBL/GenBank/DDBJ databases">
        <authorList>
            <person name="Urmite Genomes"/>
        </authorList>
    </citation>
    <scope>NUCLEOTIDE SEQUENCE</scope>
    <source>
        <strain evidence="1">DSM 44829</strain>
    </source>
</reference>
<evidence type="ECO:0000313" key="1">
    <source>
        <dbReference type="EMBL" id="CDO06676.1"/>
    </source>
</evidence>
<accession>W9AVR3</accession>
<gene>
    <name evidence="1" type="ORF">BN977_01469</name>
</gene>
<keyword evidence="2" id="KW-1185">Reference proteome</keyword>
<sequence length="30" mass="3461">MAVRLLNRGSDHLVANILTGLMEFRQNYDL</sequence>
<name>W9AVR3_MYCCO</name>
<dbReference type="EMBL" id="CCBB010000001">
    <property type="protein sequence ID" value="CDO06676.1"/>
    <property type="molecule type" value="Genomic_DNA"/>
</dbReference>
<reference evidence="1" key="1">
    <citation type="submission" date="2014-03" db="EMBL/GenBank/DDBJ databases">
        <title>Draft Genome Sequence of Mycobacterium cosmeticum DSM 44829.</title>
        <authorList>
            <person name="Croce O."/>
            <person name="Robert C."/>
            <person name="Raoult D."/>
            <person name="Drancourt M."/>
        </authorList>
    </citation>
    <scope>NUCLEOTIDE SEQUENCE [LARGE SCALE GENOMIC DNA]</scope>
    <source>
        <strain evidence="1">DSM 44829</strain>
    </source>
</reference>